<evidence type="ECO:0000256" key="10">
    <source>
        <dbReference type="ARBA" id="ARBA00022989"/>
    </source>
</evidence>
<keyword evidence="12 13" id="KW-0472">Membrane</keyword>
<accession>A0ABV9H6W7</accession>
<keyword evidence="9" id="KW-0653">Protein transport</keyword>
<organism evidence="14 15">
    <name type="scientific">Daeguia caeni</name>
    <dbReference type="NCBI Taxonomy" id="439612"/>
    <lineage>
        <taxon>Bacteria</taxon>
        <taxon>Pseudomonadati</taxon>
        <taxon>Pseudomonadota</taxon>
        <taxon>Alphaproteobacteria</taxon>
        <taxon>Hyphomicrobiales</taxon>
        <taxon>Brucellaceae</taxon>
        <taxon>Daeguia</taxon>
    </lineage>
</organism>
<evidence type="ECO:0000256" key="12">
    <source>
        <dbReference type="ARBA" id="ARBA00023136"/>
    </source>
</evidence>
<dbReference type="RefSeq" id="WP_374829474.1">
    <property type="nucleotide sequence ID" value="NZ_JBHEEZ010000001.1"/>
</dbReference>
<keyword evidence="7" id="KW-1003">Cell membrane</keyword>
<keyword evidence="6" id="KW-0813">Transport</keyword>
<evidence type="ECO:0000256" key="11">
    <source>
        <dbReference type="ARBA" id="ARBA00023010"/>
    </source>
</evidence>
<keyword evidence="10 13" id="KW-1133">Transmembrane helix</keyword>
<evidence type="ECO:0000256" key="9">
    <source>
        <dbReference type="ARBA" id="ARBA00022927"/>
    </source>
</evidence>
<dbReference type="SMART" id="SM01323">
    <property type="entry name" value="YajC"/>
    <property type="match status" value="1"/>
</dbReference>
<comment type="subcellular location">
    <subcellularLocation>
        <location evidence="2">Cell membrane</location>
        <topology evidence="2">Single-pass membrane protein</topology>
    </subcellularLocation>
</comment>
<dbReference type="PANTHER" id="PTHR33909:SF1">
    <property type="entry name" value="SEC TRANSLOCON ACCESSORY COMPLEX SUBUNIT YAJC"/>
    <property type="match status" value="1"/>
</dbReference>
<evidence type="ECO:0000256" key="2">
    <source>
        <dbReference type="ARBA" id="ARBA00004162"/>
    </source>
</evidence>
<dbReference type="PRINTS" id="PR01853">
    <property type="entry name" value="YAJCTRNLCASE"/>
</dbReference>
<reference evidence="15" key="1">
    <citation type="journal article" date="2019" name="Int. J. Syst. Evol. Microbiol.">
        <title>The Global Catalogue of Microorganisms (GCM) 10K type strain sequencing project: providing services to taxonomists for standard genome sequencing and annotation.</title>
        <authorList>
            <consortium name="The Broad Institute Genomics Platform"/>
            <consortium name="The Broad Institute Genome Sequencing Center for Infectious Disease"/>
            <person name="Wu L."/>
            <person name="Ma J."/>
        </authorList>
    </citation>
    <scope>NUCLEOTIDE SEQUENCE [LARGE SCALE GENOMIC DNA]</scope>
    <source>
        <strain evidence="15">CGMCC 1.15731</strain>
    </source>
</reference>
<evidence type="ECO:0000256" key="7">
    <source>
        <dbReference type="ARBA" id="ARBA00022475"/>
    </source>
</evidence>
<evidence type="ECO:0000313" key="15">
    <source>
        <dbReference type="Proteomes" id="UP001596042"/>
    </source>
</evidence>
<evidence type="ECO:0000256" key="3">
    <source>
        <dbReference type="ARBA" id="ARBA00006742"/>
    </source>
</evidence>
<name>A0ABV9H6W7_9HYPH</name>
<evidence type="ECO:0000256" key="5">
    <source>
        <dbReference type="ARBA" id="ARBA00014962"/>
    </source>
</evidence>
<comment type="function">
    <text evidence="1">The SecYEG-SecDF-YajC-YidC holo-translocon (HTL) protein secretase/insertase is a supercomplex required for protein secretion, insertion of proteins into membranes, and assembly of membrane protein complexes. While the SecYEG complex is essential for assembly of a number of proteins and complexes, the SecDF-YajC-YidC subcomplex facilitates these functions.</text>
</comment>
<dbReference type="PANTHER" id="PTHR33909">
    <property type="entry name" value="SEC TRANSLOCON ACCESSORY COMPLEX SUBUNIT YAJC"/>
    <property type="match status" value="1"/>
</dbReference>
<keyword evidence="11" id="KW-0811">Translocation</keyword>
<dbReference type="Proteomes" id="UP001596042">
    <property type="component" value="Unassembled WGS sequence"/>
</dbReference>
<evidence type="ECO:0000256" key="4">
    <source>
        <dbReference type="ARBA" id="ARBA00011718"/>
    </source>
</evidence>
<comment type="subunit">
    <text evidence="4">Part of the SecDF-YidC-YajC translocase complex. The SecDF-YidC-YajC translocase forms a supercomplex with SecYEG, called the holo-translocon (HTL).</text>
</comment>
<sequence>MFVTPAYAQAAGAGGAPDMLMSILPFILIFVIMYFLIIRPQRTQMKKRQEMLAAVRRGDTVVTGGGIVAKVQKVVDDNELEVEIAEGVRVRVLRSTLMDVRVKGEPVADNKNK</sequence>
<protein>
    <recommendedName>
        <fullName evidence="5">Sec translocon accessory complex subunit YajC</fullName>
    </recommendedName>
</protein>
<evidence type="ECO:0000256" key="13">
    <source>
        <dbReference type="SAM" id="Phobius"/>
    </source>
</evidence>
<evidence type="ECO:0000256" key="1">
    <source>
        <dbReference type="ARBA" id="ARBA00002061"/>
    </source>
</evidence>
<gene>
    <name evidence="14" type="primary">yajC</name>
    <name evidence="14" type="ORF">ACFO1V_08425</name>
</gene>
<keyword evidence="8 13" id="KW-0812">Transmembrane</keyword>
<comment type="caution">
    <text evidence="14">The sequence shown here is derived from an EMBL/GenBank/DDBJ whole genome shotgun (WGS) entry which is preliminary data.</text>
</comment>
<feature type="transmembrane region" description="Helical" evidence="13">
    <location>
        <begin position="20"/>
        <end position="38"/>
    </location>
</feature>
<evidence type="ECO:0000313" key="14">
    <source>
        <dbReference type="EMBL" id="MFC4625245.1"/>
    </source>
</evidence>
<dbReference type="Pfam" id="PF02699">
    <property type="entry name" value="YajC"/>
    <property type="match status" value="1"/>
</dbReference>
<keyword evidence="15" id="KW-1185">Reference proteome</keyword>
<evidence type="ECO:0000256" key="6">
    <source>
        <dbReference type="ARBA" id="ARBA00022448"/>
    </source>
</evidence>
<dbReference type="InterPro" id="IPR003849">
    <property type="entry name" value="Preprotein_translocase_YajC"/>
</dbReference>
<proteinExistence type="inferred from homology"/>
<comment type="similarity">
    <text evidence="3">Belongs to the YajC family.</text>
</comment>
<dbReference type="EMBL" id="JBHSEL010000053">
    <property type="protein sequence ID" value="MFC4625245.1"/>
    <property type="molecule type" value="Genomic_DNA"/>
</dbReference>
<evidence type="ECO:0000256" key="8">
    <source>
        <dbReference type="ARBA" id="ARBA00022692"/>
    </source>
</evidence>
<dbReference type="NCBIfam" id="TIGR00739">
    <property type="entry name" value="yajC"/>
    <property type="match status" value="1"/>
</dbReference>